<feature type="transmembrane region" description="Helical" evidence="6">
    <location>
        <begin position="179"/>
        <end position="198"/>
    </location>
</feature>
<feature type="transmembrane region" description="Helical" evidence="6">
    <location>
        <begin position="148"/>
        <end position="167"/>
    </location>
</feature>
<dbReference type="PANTHER" id="PTHR30618">
    <property type="entry name" value="NCS1 FAMILY PURINE/PYRIMIDINE TRANSPORTER"/>
    <property type="match status" value="1"/>
</dbReference>
<reference evidence="7" key="1">
    <citation type="submission" date="2023-01" db="EMBL/GenBank/DDBJ databases">
        <title>Exophiala dermititidis isolated from Cystic Fibrosis Patient.</title>
        <authorList>
            <person name="Kurbessoian T."/>
            <person name="Crocker A."/>
            <person name="Murante D."/>
            <person name="Hogan D.A."/>
            <person name="Stajich J.E."/>
        </authorList>
    </citation>
    <scope>NUCLEOTIDE SEQUENCE</scope>
    <source>
        <strain evidence="7">Ex8</strain>
    </source>
</reference>
<gene>
    <name evidence="7" type="ORF">HRR80_006889</name>
</gene>
<comment type="subcellular location">
    <subcellularLocation>
        <location evidence="1">Membrane</location>
        <topology evidence="1">Multi-pass membrane protein</topology>
    </subcellularLocation>
</comment>
<dbReference type="AlphaFoldDB" id="A0AAN6IVV5"/>
<protein>
    <recommendedName>
        <fullName evidence="9">NCS1 family nucleobase:cation symporter-1</fullName>
    </recommendedName>
</protein>
<feature type="transmembrane region" description="Helical" evidence="6">
    <location>
        <begin position="51"/>
        <end position="71"/>
    </location>
</feature>
<keyword evidence="4 6" id="KW-1133">Transmembrane helix</keyword>
<comment type="caution">
    <text evidence="7">The sequence shown here is derived from an EMBL/GenBank/DDBJ whole genome shotgun (WGS) entry which is preliminary data.</text>
</comment>
<dbReference type="Gene3D" id="1.10.4160.10">
    <property type="entry name" value="Hydantoin permease"/>
    <property type="match status" value="1"/>
</dbReference>
<organism evidence="7 8">
    <name type="scientific">Exophiala dermatitidis</name>
    <name type="common">Black yeast-like fungus</name>
    <name type="synonym">Wangiella dermatitidis</name>
    <dbReference type="NCBI Taxonomy" id="5970"/>
    <lineage>
        <taxon>Eukaryota</taxon>
        <taxon>Fungi</taxon>
        <taxon>Dikarya</taxon>
        <taxon>Ascomycota</taxon>
        <taxon>Pezizomycotina</taxon>
        <taxon>Eurotiomycetes</taxon>
        <taxon>Chaetothyriomycetidae</taxon>
        <taxon>Chaetothyriales</taxon>
        <taxon>Herpotrichiellaceae</taxon>
        <taxon>Exophiala</taxon>
    </lineage>
</organism>
<feature type="transmembrane region" description="Helical" evidence="6">
    <location>
        <begin position="205"/>
        <end position="229"/>
    </location>
</feature>
<dbReference type="Proteomes" id="UP001161757">
    <property type="component" value="Unassembled WGS sequence"/>
</dbReference>
<dbReference type="EMBL" id="JAJGCB010000015">
    <property type="protein sequence ID" value="KAJ8989161.1"/>
    <property type="molecule type" value="Genomic_DNA"/>
</dbReference>
<feature type="transmembrane region" description="Helical" evidence="6">
    <location>
        <begin position="449"/>
        <end position="474"/>
    </location>
</feature>
<evidence type="ECO:0000313" key="8">
    <source>
        <dbReference type="Proteomes" id="UP001161757"/>
    </source>
</evidence>
<dbReference type="InterPro" id="IPR001248">
    <property type="entry name" value="Pur-cyt_permease"/>
</dbReference>
<evidence type="ECO:0000256" key="6">
    <source>
        <dbReference type="SAM" id="Phobius"/>
    </source>
</evidence>
<feature type="transmembrane region" description="Helical" evidence="6">
    <location>
        <begin position="494"/>
        <end position="517"/>
    </location>
</feature>
<evidence type="ECO:0000256" key="5">
    <source>
        <dbReference type="ARBA" id="ARBA00023136"/>
    </source>
</evidence>
<dbReference type="PANTHER" id="PTHR30618:SF0">
    <property type="entry name" value="PURINE-URACIL PERMEASE NCS1"/>
    <property type="match status" value="1"/>
</dbReference>
<feature type="transmembrane region" description="Helical" evidence="6">
    <location>
        <begin position="378"/>
        <end position="398"/>
    </location>
</feature>
<evidence type="ECO:0000256" key="3">
    <source>
        <dbReference type="ARBA" id="ARBA00022692"/>
    </source>
</evidence>
<dbReference type="Pfam" id="PF02133">
    <property type="entry name" value="Transp_cyt_pur"/>
    <property type="match status" value="1"/>
</dbReference>
<evidence type="ECO:0000256" key="4">
    <source>
        <dbReference type="ARBA" id="ARBA00022989"/>
    </source>
</evidence>
<feature type="transmembrane region" description="Helical" evidence="6">
    <location>
        <begin position="249"/>
        <end position="269"/>
    </location>
</feature>
<feature type="transmembrane region" description="Helical" evidence="6">
    <location>
        <begin position="83"/>
        <end position="103"/>
    </location>
</feature>
<evidence type="ECO:0000313" key="7">
    <source>
        <dbReference type="EMBL" id="KAJ8989161.1"/>
    </source>
</evidence>
<keyword evidence="5 6" id="KW-0472">Membrane</keyword>
<dbReference type="GO" id="GO:0005886">
    <property type="term" value="C:plasma membrane"/>
    <property type="evidence" value="ECO:0007669"/>
    <property type="project" value="TreeGrafter"/>
</dbReference>
<accession>A0AAN6IVV5</accession>
<feature type="transmembrane region" description="Helical" evidence="6">
    <location>
        <begin position="290"/>
        <end position="315"/>
    </location>
</feature>
<evidence type="ECO:0000256" key="1">
    <source>
        <dbReference type="ARBA" id="ARBA00004141"/>
    </source>
</evidence>
<proteinExistence type="inferred from homology"/>
<feature type="transmembrane region" description="Helical" evidence="6">
    <location>
        <begin position="404"/>
        <end position="428"/>
    </location>
</feature>
<dbReference type="InterPro" id="IPR045225">
    <property type="entry name" value="Uracil/uridine/allantoin_perm"/>
</dbReference>
<dbReference type="GO" id="GO:0015205">
    <property type="term" value="F:nucleobase transmembrane transporter activity"/>
    <property type="evidence" value="ECO:0007669"/>
    <property type="project" value="TreeGrafter"/>
</dbReference>
<sequence>MDKATAMAANFKSSKGFLDFVRTEQNHGLLSSRWINNDLKPTTPAQRTWTWYHLPLFWAGLAFGTTGWNVASSLIAVGLSWQYALCSCILGSAIAAFAVTALARPGARYHIGYPVGLRAVMGMYGSFVFVCLRLMTGLFWFGIQTYSGANLISTCFLCMFGSSWKNFENTLPLSADITSKQLVCFFVAWIIQMPLLFVHPSKIQWFFTLKGLVMPFATFGLFGWCMAHGKGITTIDNHSLVKSSDDVPLGWAVMAGINTIMGTLASLAVTQSDLSRYCRKPSDAGWLQGLAVFVSKTLVFFLGLAATASIQGAWGKAYWNVWDLLNAILDHYWTASARTAVFVVSLAFYFSAIGSNIGTNTIAFGADLTGLMPRYMTIVRGQILCCFLGIALVPWKILASAQNFVTFLGSMPIFFGPLAAIMITDYFYARRGNIHIVSLYQGEKGAIYWYTFGVNWRGVAAWIGGFVLGLPGLVGRFHPDAVGDAAKNIYRMGWLITFVTSAVLYAVLVTLFPVQVYPARYEGTSRSFEYLGKTDGFFDDEMVVFIEGTVPNDDDDLEKKAAEVTETKI</sequence>
<dbReference type="CDD" id="cd11482">
    <property type="entry name" value="SLC-NCS1sbd_NRT1-like"/>
    <property type="match status" value="1"/>
</dbReference>
<feature type="transmembrane region" description="Helical" evidence="6">
    <location>
        <begin position="123"/>
        <end position="141"/>
    </location>
</feature>
<evidence type="ECO:0000256" key="2">
    <source>
        <dbReference type="ARBA" id="ARBA00008974"/>
    </source>
</evidence>
<evidence type="ECO:0008006" key="9">
    <source>
        <dbReference type="Google" id="ProtNLM"/>
    </source>
</evidence>
<keyword evidence="3 6" id="KW-0812">Transmembrane</keyword>
<feature type="transmembrane region" description="Helical" evidence="6">
    <location>
        <begin position="335"/>
        <end position="357"/>
    </location>
</feature>
<comment type="similarity">
    <text evidence="2">Belongs to the purine-cytosine permease (2.A.39) family.</text>
</comment>
<name>A0AAN6IVV5_EXODE</name>